<proteinExistence type="predicted"/>
<dbReference type="EMBL" id="JALNTZ010000002">
    <property type="protein sequence ID" value="KAJ3661899.1"/>
    <property type="molecule type" value="Genomic_DNA"/>
</dbReference>
<dbReference type="Proteomes" id="UP001168821">
    <property type="component" value="Unassembled WGS sequence"/>
</dbReference>
<sequence length="106" mass="11401">MTSLKRRRGTVKQCSPGDDLEAAQGTVKQCSPGEDLEAAQGTVNSAALVIISKRRRGPLAHPEAFIIGVYYSPGVFHQVPFVWCFIAWTLKENSAAPGATIFGVLL</sequence>
<accession>A0AA38MMW3</accession>
<name>A0AA38MMW3_9CUCU</name>
<keyword evidence="2" id="KW-1185">Reference proteome</keyword>
<evidence type="ECO:0000313" key="1">
    <source>
        <dbReference type="EMBL" id="KAJ3661899.1"/>
    </source>
</evidence>
<dbReference type="AlphaFoldDB" id="A0AA38MMW3"/>
<organism evidence="1 2">
    <name type="scientific">Zophobas morio</name>
    <dbReference type="NCBI Taxonomy" id="2755281"/>
    <lineage>
        <taxon>Eukaryota</taxon>
        <taxon>Metazoa</taxon>
        <taxon>Ecdysozoa</taxon>
        <taxon>Arthropoda</taxon>
        <taxon>Hexapoda</taxon>
        <taxon>Insecta</taxon>
        <taxon>Pterygota</taxon>
        <taxon>Neoptera</taxon>
        <taxon>Endopterygota</taxon>
        <taxon>Coleoptera</taxon>
        <taxon>Polyphaga</taxon>
        <taxon>Cucujiformia</taxon>
        <taxon>Tenebrionidae</taxon>
        <taxon>Zophobas</taxon>
    </lineage>
</organism>
<comment type="caution">
    <text evidence="1">The sequence shown here is derived from an EMBL/GenBank/DDBJ whole genome shotgun (WGS) entry which is preliminary data.</text>
</comment>
<evidence type="ECO:0000313" key="2">
    <source>
        <dbReference type="Proteomes" id="UP001168821"/>
    </source>
</evidence>
<reference evidence="1" key="1">
    <citation type="journal article" date="2023" name="G3 (Bethesda)">
        <title>Whole genome assemblies of Zophobas morio and Tenebrio molitor.</title>
        <authorList>
            <person name="Kaur S."/>
            <person name="Stinson S.A."/>
            <person name="diCenzo G.C."/>
        </authorList>
    </citation>
    <scope>NUCLEOTIDE SEQUENCE</scope>
    <source>
        <strain evidence="1">QUZm001</strain>
    </source>
</reference>
<protein>
    <submittedName>
        <fullName evidence="1">Uncharacterized protein</fullName>
    </submittedName>
</protein>
<gene>
    <name evidence="1" type="ORF">Zmor_006275</name>
</gene>